<keyword evidence="7 13" id="KW-1133">Transmembrane helix</keyword>
<reference evidence="16" key="2">
    <citation type="submission" date="2025-08" db="UniProtKB">
        <authorList>
            <consortium name="Ensembl"/>
        </authorList>
    </citation>
    <scope>IDENTIFICATION</scope>
</reference>
<dbReference type="GO" id="GO:0072345">
    <property type="term" value="F:NAADP-sensitive calcium-release channel activity"/>
    <property type="evidence" value="ECO:0007669"/>
    <property type="project" value="TreeGrafter"/>
</dbReference>
<keyword evidence="8" id="KW-0406">Ion transport</keyword>
<dbReference type="Gene3D" id="1.10.287.70">
    <property type="match status" value="1"/>
</dbReference>
<evidence type="ECO:0000256" key="12">
    <source>
        <dbReference type="ARBA" id="ARBA00036634"/>
    </source>
</evidence>
<evidence type="ECO:0000313" key="16">
    <source>
        <dbReference type="Ensembl" id="ENSTNIP00000017888.1"/>
    </source>
</evidence>
<keyword evidence="11" id="KW-0407">Ion channel</keyword>
<feature type="transmembrane region" description="Helical" evidence="13">
    <location>
        <begin position="242"/>
        <end position="263"/>
    </location>
</feature>
<dbReference type="Proteomes" id="UP000007303">
    <property type="component" value="Unassembled WGS sequence"/>
</dbReference>
<feature type="transmembrane region" description="Helical" evidence="13">
    <location>
        <begin position="439"/>
        <end position="460"/>
    </location>
</feature>
<evidence type="ECO:0000256" key="7">
    <source>
        <dbReference type="ARBA" id="ARBA00022989"/>
    </source>
</evidence>
<evidence type="ECO:0000256" key="8">
    <source>
        <dbReference type="ARBA" id="ARBA00023065"/>
    </source>
</evidence>
<dbReference type="PANTHER" id="PTHR12127">
    <property type="entry name" value="MUCOLIPIN"/>
    <property type="match status" value="1"/>
</dbReference>
<keyword evidence="10" id="KW-1015">Disulfide bond</keyword>
<keyword evidence="3" id="KW-0813">Transport</keyword>
<reference evidence="16" key="3">
    <citation type="submission" date="2025-09" db="UniProtKB">
        <authorList>
            <consortium name="Ensembl"/>
        </authorList>
    </citation>
    <scope>IDENTIFICATION</scope>
</reference>
<evidence type="ECO:0000259" key="14">
    <source>
        <dbReference type="Pfam" id="PF08016"/>
    </source>
</evidence>
<feature type="domain" description="Mucolipin extracytosolic" evidence="15">
    <location>
        <begin position="50"/>
        <end position="229"/>
    </location>
</feature>
<dbReference type="InterPro" id="IPR049134">
    <property type="entry name" value="MCLN_ECD"/>
</dbReference>
<keyword evidence="9 13" id="KW-0472">Membrane</keyword>
<accession>H3DBJ5</accession>
<dbReference type="PANTHER" id="PTHR12127:SF23">
    <property type="entry name" value="MUCOLIPIN-3 ISOFORM X1"/>
    <property type="match status" value="1"/>
</dbReference>
<evidence type="ECO:0000256" key="5">
    <source>
        <dbReference type="ARBA" id="ARBA00022692"/>
    </source>
</evidence>
<proteinExistence type="predicted"/>
<feature type="transmembrane region" description="Helical" evidence="13">
    <location>
        <begin position="300"/>
        <end position="321"/>
    </location>
</feature>
<evidence type="ECO:0000256" key="10">
    <source>
        <dbReference type="ARBA" id="ARBA00023157"/>
    </source>
</evidence>
<comment type="subcellular location">
    <subcellularLocation>
        <location evidence="2">Cell membrane</location>
        <topology evidence="2">Multi-pass membrane protein</topology>
    </subcellularLocation>
    <subcellularLocation>
        <location evidence="1">Endosome membrane</location>
        <topology evidence="1">Multi-pass membrane protein</topology>
    </subcellularLocation>
</comment>
<dbReference type="GO" id="GO:0010008">
    <property type="term" value="C:endosome membrane"/>
    <property type="evidence" value="ECO:0007669"/>
    <property type="project" value="UniProtKB-SubCell"/>
</dbReference>
<dbReference type="AlphaFoldDB" id="H3DBJ5"/>
<evidence type="ECO:0000256" key="13">
    <source>
        <dbReference type="SAM" id="Phobius"/>
    </source>
</evidence>
<evidence type="ECO:0000313" key="17">
    <source>
        <dbReference type="Proteomes" id="UP000007303"/>
    </source>
</evidence>
<name>H3DBJ5_TETNG</name>
<feature type="transmembrane region" description="Helical" evidence="13">
    <location>
        <begin position="371"/>
        <end position="393"/>
    </location>
</feature>
<dbReference type="Pfam" id="PF08016">
    <property type="entry name" value="PKD_channel"/>
    <property type="match status" value="1"/>
</dbReference>
<feature type="transmembrane region" description="Helical" evidence="13">
    <location>
        <begin position="333"/>
        <end position="351"/>
    </location>
</feature>
<keyword evidence="6" id="KW-0967">Endosome</keyword>
<dbReference type="InterPro" id="IPR039031">
    <property type="entry name" value="Mucolipin"/>
</dbReference>
<evidence type="ECO:0000259" key="15">
    <source>
        <dbReference type="Pfam" id="PF21381"/>
    </source>
</evidence>
<keyword evidence="4" id="KW-1003">Cell membrane</keyword>
<dbReference type="STRING" id="99883.ENSTNIP00000017888"/>
<dbReference type="GO" id="GO:0005765">
    <property type="term" value="C:lysosomal membrane"/>
    <property type="evidence" value="ECO:0007669"/>
    <property type="project" value="TreeGrafter"/>
</dbReference>
<dbReference type="GO" id="GO:0005886">
    <property type="term" value="C:plasma membrane"/>
    <property type="evidence" value="ECO:0007669"/>
    <property type="project" value="UniProtKB-SubCell"/>
</dbReference>
<dbReference type="HOGENOM" id="CLU_020945_1_1_1"/>
<organism evidence="16 17">
    <name type="scientific">Tetraodon nigroviridis</name>
    <name type="common">Spotted green pufferfish</name>
    <name type="synonym">Chelonodon nigroviridis</name>
    <dbReference type="NCBI Taxonomy" id="99883"/>
    <lineage>
        <taxon>Eukaryota</taxon>
        <taxon>Metazoa</taxon>
        <taxon>Chordata</taxon>
        <taxon>Craniata</taxon>
        <taxon>Vertebrata</taxon>
        <taxon>Euteleostomi</taxon>
        <taxon>Actinopterygii</taxon>
        <taxon>Neopterygii</taxon>
        <taxon>Teleostei</taxon>
        <taxon>Neoteleostei</taxon>
        <taxon>Acanthomorphata</taxon>
        <taxon>Eupercaria</taxon>
        <taxon>Tetraodontiformes</taxon>
        <taxon>Tetradontoidea</taxon>
        <taxon>Tetraodontidae</taxon>
        <taxon>Tetraodon</taxon>
    </lineage>
</organism>
<keyword evidence="5 13" id="KW-0812">Transmembrane</keyword>
<dbReference type="InterPro" id="IPR013122">
    <property type="entry name" value="PKD1_2_channel"/>
</dbReference>
<sequence>FRRRLKYYFMNPCEKYQARRRKPLKLMLQILKMALTTAQLVSFGLSNKMMVGFKDDSRVSFRRLFLEGYKDHRQGSYALYTRSDVNDRVRFIIGQYINLQNLTVGNVAYELVDGEYTPLSVCQKFYRKSNVFPENGTFDIDPCVDEGCLSIHPMQPLHRPPVNLSLDFGSRLLSVSVRFTLKTINLQTVRHHELPDCYDFHVQILFDNRAHSGRITVNLETDVRISECRDWSVEGKSGKINYLLLLFDSVVILICSASLVLCMRSVITGIQLQFEFKLFFHTYFNKAVTWSERMEFVNGWYLLIILSDTLTVAGSALKIGIQTKYLANYDVCSILLGSATLLAWVGVIRYFGFFRKYNILILTLRAAFPNVVRFSCCAAMMYLGYCFCGWIVLGGLHTQFRTPAKVMACLFSLINGDDMYNTFLRMGDKSYTVWLFSRLYLYSFISIFIYMVLSLFIALITDTYETIKHHQQEKSPASQLHAFIAECSEQPGSGRHQTDEEAGSCGCVG</sequence>
<dbReference type="Pfam" id="PF21381">
    <property type="entry name" value="MCLN_ECD"/>
    <property type="match status" value="1"/>
</dbReference>
<protein>
    <submittedName>
        <fullName evidence="16">Uncharacterized protein</fullName>
    </submittedName>
</protein>
<reference evidence="17" key="1">
    <citation type="journal article" date="2004" name="Nature">
        <title>Genome duplication in the teleost fish Tetraodon nigroviridis reveals the early vertebrate proto-karyotype.</title>
        <authorList>
            <person name="Jaillon O."/>
            <person name="Aury J.-M."/>
            <person name="Brunet F."/>
            <person name="Petit J.-L."/>
            <person name="Stange-Thomann N."/>
            <person name="Mauceli E."/>
            <person name="Bouneau L."/>
            <person name="Fischer C."/>
            <person name="Ozouf-Costaz C."/>
            <person name="Bernot A."/>
            <person name="Nicaud S."/>
            <person name="Jaffe D."/>
            <person name="Fisher S."/>
            <person name="Lutfalla G."/>
            <person name="Dossat C."/>
            <person name="Segurens B."/>
            <person name="Dasilva C."/>
            <person name="Salanoubat M."/>
            <person name="Levy M."/>
            <person name="Boudet N."/>
            <person name="Castellano S."/>
            <person name="Anthouard V."/>
            <person name="Jubin C."/>
            <person name="Castelli V."/>
            <person name="Katinka M."/>
            <person name="Vacherie B."/>
            <person name="Biemont C."/>
            <person name="Skalli Z."/>
            <person name="Cattolico L."/>
            <person name="Poulain J."/>
            <person name="De Berardinis V."/>
            <person name="Cruaud C."/>
            <person name="Duprat S."/>
            <person name="Brottier P."/>
            <person name="Coutanceau J.-P."/>
            <person name="Gouzy J."/>
            <person name="Parra G."/>
            <person name="Lardier G."/>
            <person name="Chapple C."/>
            <person name="McKernan K.J."/>
            <person name="McEwan P."/>
            <person name="Bosak S."/>
            <person name="Kellis M."/>
            <person name="Volff J.-N."/>
            <person name="Guigo R."/>
            <person name="Zody M.C."/>
            <person name="Mesirov J."/>
            <person name="Lindblad-Toh K."/>
            <person name="Birren B."/>
            <person name="Nusbaum C."/>
            <person name="Kahn D."/>
            <person name="Robinson-Rechavi M."/>
            <person name="Laudet V."/>
            <person name="Schachter V."/>
            <person name="Quetier F."/>
            <person name="Saurin W."/>
            <person name="Scarpelli C."/>
            <person name="Wincker P."/>
            <person name="Lander E.S."/>
            <person name="Weissenbach J."/>
            <person name="Roest Crollius H."/>
        </authorList>
    </citation>
    <scope>NUCLEOTIDE SEQUENCE [LARGE SCALE GENOMIC DNA]</scope>
</reference>
<comment type="catalytic activity">
    <reaction evidence="12">
        <text>Ca(2+)(in) = Ca(2+)(out)</text>
        <dbReference type="Rhea" id="RHEA:29671"/>
        <dbReference type="ChEBI" id="CHEBI:29108"/>
    </reaction>
</comment>
<evidence type="ECO:0000256" key="6">
    <source>
        <dbReference type="ARBA" id="ARBA00022753"/>
    </source>
</evidence>
<keyword evidence="17" id="KW-1185">Reference proteome</keyword>
<dbReference type="OMA" id="WQARRKF"/>
<dbReference type="Ensembl" id="ENSTNIT00000018112.1">
    <property type="protein sequence ID" value="ENSTNIP00000017888.1"/>
    <property type="gene ID" value="ENSTNIG00000014847.1"/>
</dbReference>
<evidence type="ECO:0000256" key="11">
    <source>
        <dbReference type="ARBA" id="ARBA00023303"/>
    </source>
</evidence>
<feature type="domain" description="Polycystin cation channel PKD1/PKD2" evidence="14">
    <location>
        <begin position="332"/>
        <end position="467"/>
    </location>
</feature>
<dbReference type="GeneTree" id="ENSGT00950000183036"/>
<evidence type="ECO:0000256" key="3">
    <source>
        <dbReference type="ARBA" id="ARBA00022448"/>
    </source>
</evidence>
<evidence type="ECO:0000256" key="2">
    <source>
        <dbReference type="ARBA" id="ARBA00004651"/>
    </source>
</evidence>
<dbReference type="InParanoid" id="H3DBJ5"/>
<dbReference type="FunFam" id="1.10.287.70:FF:000033">
    <property type="entry name" value="Mucolipin 1"/>
    <property type="match status" value="1"/>
</dbReference>
<evidence type="ECO:0000256" key="4">
    <source>
        <dbReference type="ARBA" id="ARBA00022475"/>
    </source>
</evidence>
<evidence type="ECO:0000256" key="1">
    <source>
        <dbReference type="ARBA" id="ARBA00004337"/>
    </source>
</evidence>
<evidence type="ECO:0000256" key="9">
    <source>
        <dbReference type="ARBA" id="ARBA00023136"/>
    </source>
</evidence>